<dbReference type="Pfam" id="PF02837">
    <property type="entry name" value="Glyco_hydro_2_N"/>
    <property type="match status" value="1"/>
</dbReference>
<dbReference type="PANTHER" id="PTHR46323">
    <property type="entry name" value="BETA-GALACTOSIDASE"/>
    <property type="match status" value="1"/>
</dbReference>
<reference evidence="9 10" key="1">
    <citation type="submission" date="2023-06" db="EMBL/GenBank/DDBJ databases">
        <title>Draft genome sequence of Gleimia hominis type strain CCUG 57540T.</title>
        <authorList>
            <person name="Salva-Serra F."/>
            <person name="Cardew S."/>
            <person name="Jensie Markopoulos S."/>
            <person name="Ohlen M."/>
            <person name="Inganas E."/>
            <person name="Svensson-Stadler L."/>
            <person name="Moore E.R.B."/>
        </authorList>
    </citation>
    <scope>NUCLEOTIDE SEQUENCE [LARGE SCALE GENOMIC DNA]</scope>
    <source>
        <strain evidence="9 10">CCUG 57540</strain>
    </source>
</reference>
<dbReference type="EMBL" id="JASXSX010000004">
    <property type="protein sequence ID" value="MDT3767980.1"/>
    <property type="molecule type" value="Genomic_DNA"/>
</dbReference>
<gene>
    <name evidence="9" type="ORF">QS713_07910</name>
</gene>
<dbReference type="InterPro" id="IPR023230">
    <property type="entry name" value="Glyco_hydro_2_CS"/>
</dbReference>
<evidence type="ECO:0000313" key="9">
    <source>
        <dbReference type="EMBL" id="MDT3767980.1"/>
    </source>
</evidence>
<name>A0ABU3IC73_9ACTO</name>
<keyword evidence="4 9" id="KW-0378">Hydrolase</keyword>
<protein>
    <recommendedName>
        <fullName evidence="3">beta-galactosidase</fullName>
        <ecNumber evidence="3">3.2.1.23</ecNumber>
    </recommendedName>
    <alternativeName>
        <fullName evidence="6">Lactase</fullName>
    </alternativeName>
</protein>
<comment type="similarity">
    <text evidence="2">Belongs to the glycosyl hydrolase 2 family.</text>
</comment>
<dbReference type="Gene3D" id="2.70.98.10">
    <property type="match status" value="1"/>
</dbReference>
<sequence>MSTFECNAADQRFDDALFVPQGGRVCPPRSYPPAHANQSLNGVWNFKLHKTDPTPTSFAADSKVSVPAPEQAADARPMPVPGHWVLPPGTFGTPQYTNVNFPFPVLPPLPPDENPTADYWTTFTPTGSVPGDAAQADEEHRVVPEEQGGARQVRLRFDGVESMLHAWLNGTYLGFSTGSRLAVEFDISDLIKPGTNLLQVRVPQFSRGSYLEDQDQWWLPGIFRDVSVQYVDAIEDVWVNTDYTDGQGRIRLRVRTDANDAAARVNDTALAVSWRRDGKWLDSNWVSVGAVQPWEADRPVLYPCSVTVGTQTRELPVGFRRVNIDHGVLKANGHPLKLVGVNRHEVRSTAGRVFDESFARRDLQAMKALGINAIRTSHYPPHPRFLDLCDELGFWVMLECDVETHGFEGSDGSWPQNPSDDPQWRAAFLNRIERTFERDKNHASIFCWSLGNESGTGQNLQAMSQWLRHRDPHCLIHYEGDYGLRYSDFYSRMYATVEEVEAALDTSHGAPIAVPNHPAARITDTDVQRVHASPVLLCEYLHAMGTGPGGAIDYRKFFAHPRFAGGFVWEWRDHTLIANGQWCYGGDFDEPVHDGNFVCDGLVDLETIPDSGALNWANLYAPLTLEETDGRWQVRNNWYRHPLSELYIRWNTLPGTPPQTGQVPLPEVAVGETVPLDFVQELDLPEGARLRVAIMDTLLPGLGTYPGPQVEPVAGYRPAPVGYCDNDGARTVTFTQSSSRPSPVDTEQTAASPGGFTVDERGLLKRVGNVELPGLSLAVWRAPTDNDRGHGPSDYWGLREPGQLGGGLNQAGPSNADRWQAARLHQMTRKFLALTEEDDAVVVREYWAPPATDFGAYTTVRYEPAQNGVRVTYRFNPVGPWPAAISRLGVCTWLPDTAWQVRWQGAGPGVNYPDLAHANWQGVFTAPVSQMVERHVRPQEAGNRGPFTWLELTRLTAADEPRTGVADTSKPAGASGSTHSSAHTSKDGLAVRAQDMSFSVSPHSARTLDECTHWDQLPQSERTYLWIDAAQHGIGTRSCGPDTRPQYALRPVATEFSFTLSTLNALSAVE</sequence>
<proteinExistence type="inferred from homology"/>
<dbReference type="InterPro" id="IPR017853">
    <property type="entry name" value="GH"/>
</dbReference>
<dbReference type="InterPro" id="IPR013783">
    <property type="entry name" value="Ig-like_fold"/>
</dbReference>
<dbReference type="InterPro" id="IPR046360">
    <property type="entry name" value="T-box_DNA-bd"/>
</dbReference>
<dbReference type="InterPro" id="IPR006101">
    <property type="entry name" value="Glyco_hydro_2"/>
</dbReference>
<feature type="compositionally biased region" description="Polar residues" evidence="7">
    <location>
        <begin position="735"/>
        <end position="751"/>
    </location>
</feature>
<evidence type="ECO:0000256" key="4">
    <source>
        <dbReference type="ARBA" id="ARBA00022801"/>
    </source>
</evidence>
<dbReference type="EC" id="3.2.1.23" evidence="3"/>
<feature type="compositionally biased region" description="Low complexity" evidence="7">
    <location>
        <begin position="972"/>
        <end position="983"/>
    </location>
</feature>
<dbReference type="SMART" id="SM01038">
    <property type="entry name" value="Bgal_small_N"/>
    <property type="match status" value="1"/>
</dbReference>
<dbReference type="InterPro" id="IPR008979">
    <property type="entry name" value="Galactose-bd-like_sf"/>
</dbReference>
<dbReference type="InterPro" id="IPR004199">
    <property type="entry name" value="B-gal_small/dom_5"/>
</dbReference>
<dbReference type="PROSITE" id="PS00719">
    <property type="entry name" value="GLYCOSYL_HYDROL_F2_1"/>
    <property type="match status" value="1"/>
</dbReference>
<accession>A0ABU3IC73</accession>
<dbReference type="PROSITE" id="PS50252">
    <property type="entry name" value="TBOX_3"/>
    <property type="match status" value="1"/>
</dbReference>
<organism evidence="9 10">
    <name type="scientific">Gleimia hominis</name>
    <dbReference type="NCBI Taxonomy" id="595468"/>
    <lineage>
        <taxon>Bacteria</taxon>
        <taxon>Bacillati</taxon>
        <taxon>Actinomycetota</taxon>
        <taxon>Actinomycetes</taxon>
        <taxon>Actinomycetales</taxon>
        <taxon>Actinomycetaceae</taxon>
        <taxon>Gleimia</taxon>
    </lineage>
</organism>
<dbReference type="InterPro" id="IPR014718">
    <property type="entry name" value="GH-type_carb-bd"/>
</dbReference>
<evidence type="ECO:0000313" key="10">
    <source>
        <dbReference type="Proteomes" id="UP001247542"/>
    </source>
</evidence>
<dbReference type="InterPro" id="IPR036156">
    <property type="entry name" value="Beta-gal/glucu_dom_sf"/>
</dbReference>
<evidence type="ECO:0000256" key="1">
    <source>
        <dbReference type="ARBA" id="ARBA00001412"/>
    </source>
</evidence>
<evidence type="ECO:0000256" key="5">
    <source>
        <dbReference type="ARBA" id="ARBA00023295"/>
    </source>
</evidence>
<feature type="region of interest" description="Disordered" evidence="7">
    <location>
        <begin position="735"/>
        <end position="757"/>
    </location>
</feature>
<dbReference type="InterPro" id="IPR011013">
    <property type="entry name" value="Gal_mutarotase_sf_dom"/>
</dbReference>
<dbReference type="PRINTS" id="PR00132">
    <property type="entry name" value="GLHYDRLASE2"/>
</dbReference>
<comment type="caution">
    <text evidence="9">The sequence shown here is derived from an EMBL/GenBank/DDBJ whole genome shotgun (WGS) entry which is preliminary data.</text>
</comment>
<dbReference type="Pfam" id="PF02836">
    <property type="entry name" value="Glyco_hydro_2_C"/>
    <property type="match status" value="1"/>
</dbReference>
<dbReference type="PANTHER" id="PTHR46323:SF2">
    <property type="entry name" value="BETA-GALACTOSIDASE"/>
    <property type="match status" value="1"/>
</dbReference>
<keyword evidence="5" id="KW-0326">Glycosidase</keyword>
<dbReference type="RefSeq" id="WP_313274235.1">
    <property type="nucleotide sequence ID" value="NZ_JASXSX010000004.1"/>
</dbReference>
<evidence type="ECO:0000256" key="3">
    <source>
        <dbReference type="ARBA" id="ARBA00012756"/>
    </source>
</evidence>
<feature type="domain" description="T-box" evidence="8">
    <location>
        <begin position="279"/>
        <end position="347"/>
    </location>
</feature>
<dbReference type="Proteomes" id="UP001247542">
    <property type="component" value="Unassembled WGS sequence"/>
</dbReference>
<dbReference type="InterPro" id="IPR050347">
    <property type="entry name" value="Bact_Beta-galactosidase"/>
</dbReference>
<dbReference type="Gene3D" id="3.20.20.80">
    <property type="entry name" value="Glycosidases"/>
    <property type="match status" value="1"/>
</dbReference>
<feature type="region of interest" description="Disordered" evidence="7">
    <location>
        <begin position="958"/>
        <end position="986"/>
    </location>
</feature>
<dbReference type="Pfam" id="PF02929">
    <property type="entry name" value="Bgal_small_N"/>
    <property type="match status" value="1"/>
</dbReference>
<dbReference type="Gene3D" id="2.60.120.260">
    <property type="entry name" value="Galactose-binding domain-like"/>
    <property type="match status" value="1"/>
</dbReference>
<dbReference type="SUPFAM" id="SSF74650">
    <property type="entry name" value="Galactose mutarotase-like"/>
    <property type="match status" value="1"/>
</dbReference>
<dbReference type="InterPro" id="IPR006103">
    <property type="entry name" value="Glyco_hydro_2_cat"/>
</dbReference>
<dbReference type="InterPro" id="IPR006104">
    <property type="entry name" value="Glyco_hydro_2_N"/>
</dbReference>
<dbReference type="SUPFAM" id="SSF49785">
    <property type="entry name" value="Galactose-binding domain-like"/>
    <property type="match status" value="1"/>
</dbReference>
<dbReference type="SUPFAM" id="SSF49303">
    <property type="entry name" value="beta-Galactosidase/glucuronidase domain"/>
    <property type="match status" value="1"/>
</dbReference>
<keyword evidence="10" id="KW-1185">Reference proteome</keyword>
<evidence type="ECO:0000256" key="2">
    <source>
        <dbReference type="ARBA" id="ARBA00007401"/>
    </source>
</evidence>
<dbReference type="SUPFAM" id="SSF51445">
    <property type="entry name" value="(Trans)glycosidases"/>
    <property type="match status" value="1"/>
</dbReference>
<evidence type="ECO:0000259" key="8">
    <source>
        <dbReference type="PROSITE" id="PS50252"/>
    </source>
</evidence>
<evidence type="ECO:0000256" key="6">
    <source>
        <dbReference type="ARBA" id="ARBA00032230"/>
    </source>
</evidence>
<comment type="catalytic activity">
    <reaction evidence="1">
        <text>Hydrolysis of terminal non-reducing beta-D-galactose residues in beta-D-galactosides.</text>
        <dbReference type="EC" id="3.2.1.23"/>
    </reaction>
</comment>
<dbReference type="Gene3D" id="2.60.40.10">
    <property type="entry name" value="Immunoglobulins"/>
    <property type="match status" value="1"/>
</dbReference>
<dbReference type="GO" id="GO:0016787">
    <property type="term" value="F:hydrolase activity"/>
    <property type="evidence" value="ECO:0007669"/>
    <property type="project" value="UniProtKB-KW"/>
</dbReference>
<evidence type="ECO:0000256" key="7">
    <source>
        <dbReference type="SAM" id="MobiDB-lite"/>
    </source>
</evidence>